<accession>A0A6V7NLT7</accession>
<reference evidence="2" key="1">
    <citation type="submission" date="2020-07" db="EMBL/GenBank/DDBJ databases">
        <authorList>
            <person name="Lin J."/>
        </authorList>
    </citation>
    <scope>NUCLEOTIDE SEQUENCE</scope>
</reference>
<name>A0A6V7NLT7_ANACO</name>
<protein>
    <submittedName>
        <fullName evidence="2">Uncharacterized protein</fullName>
    </submittedName>
</protein>
<evidence type="ECO:0000313" key="2">
    <source>
        <dbReference type="EMBL" id="CAD1819236.1"/>
    </source>
</evidence>
<dbReference type="EMBL" id="LR862139">
    <property type="protein sequence ID" value="CAD1819236.1"/>
    <property type="molecule type" value="Genomic_DNA"/>
</dbReference>
<feature type="region of interest" description="Disordered" evidence="1">
    <location>
        <begin position="23"/>
        <end position="49"/>
    </location>
</feature>
<gene>
    <name evidence="2" type="ORF">CB5_LOCUS2447</name>
</gene>
<sequence length="112" mass="11943">MRRGGPGRCSSIRLSKLLMCSGLPRSPRPEISSRLPSPTLRPGLRREEAPAGPVVSVEVLGAASERGAPANWRSNCQLDYSEAMCIVREAIPRKAIGSLRSVPRGGVLQPGV</sequence>
<dbReference type="AlphaFoldDB" id="A0A6V7NLT7"/>
<evidence type="ECO:0000256" key="1">
    <source>
        <dbReference type="SAM" id="MobiDB-lite"/>
    </source>
</evidence>
<organism evidence="2">
    <name type="scientific">Ananas comosus var. bracteatus</name>
    <name type="common">red pineapple</name>
    <dbReference type="NCBI Taxonomy" id="296719"/>
    <lineage>
        <taxon>Eukaryota</taxon>
        <taxon>Viridiplantae</taxon>
        <taxon>Streptophyta</taxon>
        <taxon>Embryophyta</taxon>
        <taxon>Tracheophyta</taxon>
        <taxon>Spermatophyta</taxon>
        <taxon>Magnoliopsida</taxon>
        <taxon>Liliopsida</taxon>
        <taxon>Poales</taxon>
        <taxon>Bromeliaceae</taxon>
        <taxon>Bromelioideae</taxon>
        <taxon>Ananas</taxon>
    </lineage>
</organism>
<proteinExistence type="predicted"/>